<gene>
    <name evidence="4" type="ORF">GCM10023321_46750</name>
</gene>
<proteinExistence type="predicted"/>
<dbReference type="Gene3D" id="3.40.630.10">
    <property type="entry name" value="Zn peptidases"/>
    <property type="match status" value="1"/>
</dbReference>
<comment type="caution">
    <text evidence="4">The sequence shown here is derived from an EMBL/GenBank/DDBJ whole genome shotgun (WGS) entry which is preliminary data.</text>
</comment>
<keyword evidence="5" id="KW-1185">Reference proteome</keyword>
<dbReference type="PROSITE" id="PS51257">
    <property type="entry name" value="PROKAR_LIPOPROTEIN"/>
    <property type="match status" value="1"/>
</dbReference>
<keyword evidence="2" id="KW-0732">Signal</keyword>
<reference evidence="5" key="1">
    <citation type="journal article" date="2019" name="Int. J. Syst. Evol. Microbiol.">
        <title>The Global Catalogue of Microorganisms (GCM) 10K type strain sequencing project: providing services to taxonomists for standard genome sequencing and annotation.</title>
        <authorList>
            <consortium name="The Broad Institute Genomics Platform"/>
            <consortium name="The Broad Institute Genome Sequencing Center for Infectious Disease"/>
            <person name="Wu L."/>
            <person name="Ma J."/>
        </authorList>
    </citation>
    <scope>NUCLEOTIDE SEQUENCE [LARGE SCALE GENOMIC DNA]</scope>
    <source>
        <strain evidence="5">JCM 18303</strain>
    </source>
</reference>
<evidence type="ECO:0000256" key="2">
    <source>
        <dbReference type="SAM" id="SignalP"/>
    </source>
</evidence>
<dbReference type="Proteomes" id="UP001428817">
    <property type="component" value="Unassembled WGS sequence"/>
</dbReference>
<evidence type="ECO:0000259" key="3">
    <source>
        <dbReference type="Pfam" id="PF04389"/>
    </source>
</evidence>
<dbReference type="InterPro" id="IPR007484">
    <property type="entry name" value="Peptidase_M28"/>
</dbReference>
<feature type="region of interest" description="Disordered" evidence="1">
    <location>
        <begin position="33"/>
        <end position="61"/>
    </location>
</feature>
<dbReference type="InterPro" id="IPR045175">
    <property type="entry name" value="M28_fam"/>
</dbReference>
<dbReference type="EMBL" id="BAABJP010000024">
    <property type="protein sequence ID" value="GAA5161876.1"/>
    <property type="molecule type" value="Genomic_DNA"/>
</dbReference>
<dbReference type="SUPFAM" id="SSF53187">
    <property type="entry name" value="Zn-dependent exopeptidases"/>
    <property type="match status" value="1"/>
</dbReference>
<organism evidence="4 5">
    <name type="scientific">Pseudonocardia eucalypti</name>
    <dbReference type="NCBI Taxonomy" id="648755"/>
    <lineage>
        <taxon>Bacteria</taxon>
        <taxon>Bacillati</taxon>
        <taxon>Actinomycetota</taxon>
        <taxon>Actinomycetes</taxon>
        <taxon>Pseudonocardiales</taxon>
        <taxon>Pseudonocardiaceae</taxon>
        <taxon>Pseudonocardia</taxon>
    </lineage>
</organism>
<dbReference type="RefSeq" id="WP_185060159.1">
    <property type="nucleotide sequence ID" value="NZ_BAABJP010000024.1"/>
</dbReference>
<evidence type="ECO:0000313" key="4">
    <source>
        <dbReference type="EMBL" id="GAA5161876.1"/>
    </source>
</evidence>
<feature type="chain" id="PRO_5046455662" description="Peptidase M28 domain-containing protein" evidence="2">
    <location>
        <begin position="27"/>
        <end position="358"/>
    </location>
</feature>
<protein>
    <recommendedName>
        <fullName evidence="3">Peptidase M28 domain-containing protein</fullName>
    </recommendedName>
</protein>
<dbReference type="PANTHER" id="PTHR12147">
    <property type="entry name" value="METALLOPEPTIDASE M28 FAMILY MEMBER"/>
    <property type="match status" value="1"/>
</dbReference>
<accession>A0ABP9QHH1</accession>
<feature type="domain" description="Peptidase M28" evidence="3">
    <location>
        <begin position="132"/>
        <end position="344"/>
    </location>
</feature>
<name>A0ABP9QHH1_9PSEU</name>
<evidence type="ECO:0000256" key="1">
    <source>
        <dbReference type="SAM" id="MobiDB-lite"/>
    </source>
</evidence>
<dbReference type="Pfam" id="PF04389">
    <property type="entry name" value="Peptidase_M28"/>
    <property type="match status" value="1"/>
</dbReference>
<feature type="signal peptide" evidence="2">
    <location>
        <begin position="1"/>
        <end position="26"/>
    </location>
</feature>
<evidence type="ECO:0000313" key="5">
    <source>
        <dbReference type="Proteomes" id="UP001428817"/>
    </source>
</evidence>
<dbReference type="PANTHER" id="PTHR12147:SF26">
    <property type="entry name" value="PEPTIDASE M28 DOMAIN-CONTAINING PROTEIN"/>
    <property type="match status" value="1"/>
</dbReference>
<sequence>MSCRASGPGWIRLWVVLAASAAVVLAGCGSPATEAPNPPSGQVPSGAQPADGPPAPTLSGEVSDDAAMVHLRALQKIADDHGGNRASGTPGYEASVDYVVGALRRAGFEVSTPAYEISEEDAEDGRAGTFRNVVAQTRTGDPGRVVMIGAHLDSVPEGPGIVDNGSGVASLLEIAARLGASPSVRNAVRFAFFGHEETGAQGSTGYVTGLSDAERAQLMLYLNVDMVASPNAGYFAQGGLGDDTSTAGPTGSASVGRVLADQLARTGVKPEMIEFVGDDESGFIEAGIPVGGAENGDSKRKTTAQANAWGGQAGQVYDRCYHQACDRIENVNQVVLGHYLRALAGTVGHFATSNETLR</sequence>